<keyword evidence="3 4" id="KW-0472">Membrane</keyword>
<accession>A0A2W5KP98</accession>
<evidence type="ECO:0000259" key="5">
    <source>
        <dbReference type="PROSITE" id="PS51503"/>
    </source>
</evidence>
<proteinExistence type="predicted"/>
<keyword evidence="2 4" id="KW-1133">Transmembrane helix</keyword>
<evidence type="ECO:0000313" key="6">
    <source>
        <dbReference type="EMBL" id="PZQ18892.1"/>
    </source>
</evidence>
<dbReference type="NCBIfam" id="NF033233">
    <property type="entry name" value="twin_helix"/>
    <property type="match status" value="1"/>
</dbReference>
<gene>
    <name evidence="6" type="ORF">DI565_00330</name>
</gene>
<comment type="caution">
    <text evidence="6">The sequence shown here is derived from an EMBL/GenBank/DDBJ whole genome shotgun (WGS) entry which is preliminary data.</text>
</comment>
<feature type="domain" description="HIG1" evidence="5">
    <location>
        <begin position="1"/>
        <end position="66"/>
    </location>
</feature>
<evidence type="ECO:0000256" key="4">
    <source>
        <dbReference type="SAM" id="Phobius"/>
    </source>
</evidence>
<organism evidence="6 7">
    <name type="scientific">Ancylobacter novellus</name>
    <name type="common">Thiobacillus novellus</name>
    <dbReference type="NCBI Taxonomy" id="921"/>
    <lineage>
        <taxon>Bacteria</taxon>
        <taxon>Pseudomonadati</taxon>
        <taxon>Pseudomonadota</taxon>
        <taxon>Alphaproteobacteria</taxon>
        <taxon>Hyphomicrobiales</taxon>
        <taxon>Xanthobacteraceae</taxon>
        <taxon>Ancylobacter</taxon>
    </lineage>
</organism>
<dbReference type="InterPro" id="IPR007667">
    <property type="entry name" value="Hypoxia_induced_domain"/>
</dbReference>
<dbReference type="AlphaFoldDB" id="A0A2W5KP98"/>
<evidence type="ECO:0000256" key="3">
    <source>
        <dbReference type="ARBA" id="ARBA00023136"/>
    </source>
</evidence>
<name>A0A2W5KP98_ANCNO</name>
<evidence type="ECO:0000313" key="7">
    <source>
        <dbReference type="Proteomes" id="UP000249577"/>
    </source>
</evidence>
<feature type="transmembrane region" description="Helical" evidence="4">
    <location>
        <begin position="6"/>
        <end position="25"/>
    </location>
</feature>
<keyword evidence="1 4" id="KW-0812">Transmembrane</keyword>
<protein>
    <submittedName>
        <fullName evidence="6">Twin transmembrane helix small protein</fullName>
    </submittedName>
</protein>
<sequence>MAAAMSGVLVPIAIGAVIVVLLLGLVNMMRGGDQNRSQKLMRWRVILQFVAIVVIMATIWVMGNRP</sequence>
<evidence type="ECO:0000256" key="2">
    <source>
        <dbReference type="ARBA" id="ARBA00022989"/>
    </source>
</evidence>
<reference evidence="6 7" key="1">
    <citation type="submission" date="2017-08" db="EMBL/GenBank/DDBJ databases">
        <title>Infants hospitalized years apart are colonized by the same room-sourced microbial strains.</title>
        <authorList>
            <person name="Brooks B."/>
            <person name="Olm M.R."/>
            <person name="Firek B.A."/>
            <person name="Baker R."/>
            <person name="Thomas B.C."/>
            <person name="Morowitz M.J."/>
            <person name="Banfield J.F."/>
        </authorList>
    </citation>
    <scope>NUCLEOTIDE SEQUENCE [LARGE SCALE GENOMIC DNA]</scope>
    <source>
        <strain evidence="6">S2_005_003_R2_43</strain>
    </source>
</reference>
<evidence type="ECO:0000256" key="1">
    <source>
        <dbReference type="ARBA" id="ARBA00022692"/>
    </source>
</evidence>
<dbReference type="EMBL" id="QFPN01000001">
    <property type="protein sequence ID" value="PZQ18892.1"/>
    <property type="molecule type" value="Genomic_DNA"/>
</dbReference>
<dbReference type="Pfam" id="PF04588">
    <property type="entry name" value="HIG_1_N"/>
    <property type="match status" value="1"/>
</dbReference>
<dbReference type="Proteomes" id="UP000249577">
    <property type="component" value="Unassembled WGS sequence"/>
</dbReference>
<feature type="transmembrane region" description="Helical" evidence="4">
    <location>
        <begin position="45"/>
        <end position="63"/>
    </location>
</feature>
<dbReference type="PROSITE" id="PS51503">
    <property type="entry name" value="HIG1"/>
    <property type="match status" value="1"/>
</dbReference>
<dbReference type="Gene3D" id="6.10.140.1320">
    <property type="match status" value="1"/>
</dbReference>